<feature type="chain" id="PRO_5046661892" evidence="1">
    <location>
        <begin position="20"/>
        <end position="232"/>
    </location>
</feature>
<keyword evidence="1" id="KW-0732">Signal</keyword>
<dbReference type="Proteomes" id="UP001199919">
    <property type="component" value="Unassembled WGS sequence"/>
</dbReference>
<evidence type="ECO:0000313" key="4">
    <source>
        <dbReference type="Proteomes" id="UP001199919"/>
    </source>
</evidence>
<dbReference type="InterPro" id="IPR010496">
    <property type="entry name" value="AL/BT2_dom"/>
</dbReference>
<feature type="domain" description="3-keto-alpha-glucoside-1,2-lyase/3-keto-2-hydroxy-glucal hydratase" evidence="2">
    <location>
        <begin position="33"/>
        <end position="230"/>
    </location>
</feature>
<proteinExistence type="predicted"/>
<dbReference type="Pfam" id="PF06439">
    <property type="entry name" value="3keto-disac_hyd"/>
    <property type="match status" value="1"/>
</dbReference>
<dbReference type="EMBL" id="JAJPWV010000003">
    <property type="protein sequence ID" value="MCD8741293.1"/>
    <property type="molecule type" value="Genomic_DNA"/>
</dbReference>
<keyword evidence="4" id="KW-1185">Reference proteome</keyword>
<organism evidence="3 4">
    <name type="scientific">Mucilaginibacter roseus</name>
    <dbReference type="NCBI Taxonomy" id="1528868"/>
    <lineage>
        <taxon>Bacteria</taxon>
        <taxon>Pseudomonadati</taxon>
        <taxon>Bacteroidota</taxon>
        <taxon>Sphingobacteriia</taxon>
        <taxon>Sphingobacteriales</taxon>
        <taxon>Sphingobacteriaceae</taxon>
        <taxon>Mucilaginibacter</taxon>
    </lineage>
</organism>
<sequence length="232" mass="25946">MKKLLPGIAALLLCNSVFAQTTPATTPNKDKNGWTTLFDGKTTTGWHTYNKGEVGNAWTVVDGALTLNPGADGRGDLVTDKEYENYELTLQWKIAEGGNSGIIFDVNENPKYSYSFLTGIEMQVLDDVKAEDNKKENHLAGSLYDIIAPSKKAKPAGEWNTIKIRQKDGQLTFWMNGSKTVNVKLWGPEWKALVENSKFKSYPAFATYYKGHIALQDHGNTVYYRDIKIKEL</sequence>
<dbReference type="RefSeq" id="WP_232177799.1">
    <property type="nucleotide sequence ID" value="NZ_JAJPWV010000003.1"/>
</dbReference>
<dbReference type="Gene3D" id="2.60.120.560">
    <property type="entry name" value="Exo-inulinase, domain 1"/>
    <property type="match status" value="1"/>
</dbReference>
<feature type="signal peptide" evidence="1">
    <location>
        <begin position="1"/>
        <end position="19"/>
    </location>
</feature>
<evidence type="ECO:0000313" key="3">
    <source>
        <dbReference type="EMBL" id="MCD8741293.1"/>
    </source>
</evidence>
<protein>
    <submittedName>
        <fullName evidence="3">DUF1080 domain-containing protein</fullName>
    </submittedName>
</protein>
<comment type="caution">
    <text evidence="3">The sequence shown here is derived from an EMBL/GenBank/DDBJ whole genome shotgun (WGS) entry which is preliminary data.</text>
</comment>
<accession>A0ABS8U6W4</accession>
<gene>
    <name evidence="3" type="ORF">LT679_11825</name>
</gene>
<reference evidence="3 4" key="1">
    <citation type="submission" date="2021-12" db="EMBL/GenBank/DDBJ databases">
        <title>Mucilaginibacter roseus genome.</title>
        <authorList>
            <person name="Ferreira J.R."/>
            <person name="Newman J.D."/>
        </authorList>
    </citation>
    <scope>NUCLEOTIDE SEQUENCE [LARGE SCALE GENOMIC DNA]</scope>
    <source>
        <strain evidence="3 4">LMG 28454</strain>
    </source>
</reference>
<evidence type="ECO:0000259" key="2">
    <source>
        <dbReference type="Pfam" id="PF06439"/>
    </source>
</evidence>
<evidence type="ECO:0000256" key="1">
    <source>
        <dbReference type="SAM" id="SignalP"/>
    </source>
</evidence>
<name>A0ABS8U6W4_9SPHI</name>